<evidence type="ECO:0000313" key="1">
    <source>
        <dbReference type="EMBL" id="MDN5063410.1"/>
    </source>
</evidence>
<protein>
    <recommendedName>
        <fullName evidence="3">TerB family tellurite resistance protein</fullName>
    </recommendedName>
</protein>
<reference evidence="1" key="1">
    <citation type="submission" date="2022-12" db="EMBL/GenBank/DDBJ databases">
        <authorList>
            <person name="Uljanovas D."/>
        </authorList>
    </citation>
    <scope>NUCLEOTIDE SEQUENCE</scope>
    <source>
        <strain evidence="1">RCM39</strain>
    </source>
</reference>
<reference evidence="1" key="2">
    <citation type="journal article" date="2023" name="Microorganisms">
        <title>Genomic Characterization of Arcobacter butzleri Strains Isolated from Various Sources in Lithuania.</title>
        <authorList>
            <person name="Uljanovas D."/>
            <person name="Golz G."/>
            <person name="Fleischmann S."/>
            <person name="Kudirkiene E."/>
            <person name="Kasetiene N."/>
            <person name="Grineviciene A."/>
            <person name="Tamuleviciene E."/>
            <person name="Aksomaitiene J."/>
            <person name="Alter T."/>
            <person name="Malakauskas M."/>
        </authorList>
    </citation>
    <scope>NUCLEOTIDE SEQUENCE</scope>
    <source>
        <strain evidence="1">RCM39</strain>
    </source>
</reference>
<dbReference type="EMBL" id="JAPZDC010000002">
    <property type="protein sequence ID" value="MDN5063410.1"/>
    <property type="molecule type" value="Genomic_DNA"/>
</dbReference>
<sequence>MLYKIDDDSKKSALILIHSFIYLDGKRTESEEASLFKLKEIFNLKDKFDYIMLEDKEDIKEELKKVDKKLHNYLKDILLEINEKNKYDGDTIGKKINPFTKTNKKTWKEFIKKELFD</sequence>
<proteinExistence type="predicted"/>
<evidence type="ECO:0008006" key="3">
    <source>
        <dbReference type="Google" id="ProtNLM"/>
    </source>
</evidence>
<name>A0AAW7PRE3_9BACT</name>
<dbReference type="RefSeq" id="WP_260922113.1">
    <property type="nucleotide sequence ID" value="NZ_JAODDY010000005.1"/>
</dbReference>
<comment type="caution">
    <text evidence="1">The sequence shown here is derived from an EMBL/GenBank/DDBJ whole genome shotgun (WGS) entry which is preliminary data.</text>
</comment>
<dbReference type="AlphaFoldDB" id="A0AAW7PRE3"/>
<dbReference type="Proteomes" id="UP001171529">
    <property type="component" value="Unassembled WGS sequence"/>
</dbReference>
<organism evidence="1 2">
    <name type="scientific">Aliarcobacter butzleri</name>
    <dbReference type="NCBI Taxonomy" id="28197"/>
    <lineage>
        <taxon>Bacteria</taxon>
        <taxon>Pseudomonadati</taxon>
        <taxon>Campylobacterota</taxon>
        <taxon>Epsilonproteobacteria</taxon>
        <taxon>Campylobacterales</taxon>
        <taxon>Arcobacteraceae</taxon>
        <taxon>Aliarcobacter</taxon>
    </lineage>
</organism>
<evidence type="ECO:0000313" key="2">
    <source>
        <dbReference type="Proteomes" id="UP001171529"/>
    </source>
</evidence>
<accession>A0AAW7PRE3</accession>
<gene>
    <name evidence="1" type="ORF">O8C91_04275</name>
</gene>